<dbReference type="AlphaFoldDB" id="A0A9Q0MXH0"/>
<feature type="region of interest" description="Disordered" evidence="1">
    <location>
        <begin position="208"/>
        <end position="228"/>
    </location>
</feature>
<keyword evidence="3" id="KW-1185">Reference proteome</keyword>
<evidence type="ECO:0000256" key="1">
    <source>
        <dbReference type="SAM" id="MobiDB-lite"/>
    </source>
</evidence>
<dbReference type="PANTHER" id="PTHR46954">
    <property type="entry name" value="C2H2-TYPE DOMAIN-CONTAINING PROTEIN"/>
    <property type="match status" value="1"/>
</dbReference>
<feature type="non-terminal residue" evidence="2">
    <location>
        <position position="317"/>
    </location>
</feature>
<dbReference type="OrthoDB" id="2433005at2759"/>
<dbReference type="PANTHER" id="PTHR46954:SF1">
    <property type="entry name" value="C2H2-TYPE DOMAIN-CONTAINING PROTEIN"/>
    <property type="match status" value="1"/>
</dbReference>
<reference evidence="2" key="1">
    <citation type="submission" date="2022-07" db="EMBL/GenBank/DDBJ databases">
        <authorList>
            <person name="Trinca V."/>
            <person name="Uliana J.V.C."/>
            <person name="Torres T.T."/>
            <person name="Ward R.J."/>
            <person name="Monesi N."/>
        </authorList>
    </citation>
    <scope>NUCLEOTIDE SEQUENCE</scope>
    <source>
        <strain evidence="2">HSMRA1968</strain>
        <tissue evidence="2">Whole embryos</tissue>
    </source>
</reference>
<organism evidence="2 3">
    <name type="scientific">Pseudolycoriella hygida</name>
    <dbReference type="NCBI Taxonomy" id="35572"/>
    <lineage>
        <taxon>Eukaryota</taxon>
        <taxon>Metazoa</taxon>
        <taxon>Ecdysozoa</taxon>
        <taxon>Arthropoda</taxon>
        <taxon>Hexapoda</taxon>
        <taxon>Insecta</taxon>
        <taxon>Pterygota</taxon>
        <taxon>Neoptera</taxon>
        <taxon>Endopterygota</taxon>
        <taxon>Diptera</taxon>
        <taxon>Nematocera</taxon>
        <taxon>Sciaroidea</taxon>
        <taxon>Sciaridae</taxon>
        <taxon>Pseudolycoriella</taxon>
    </lineage>
</organism>
<gene>
    <name evidence="2" type="ORF">Bhyg_12548</name>
</gene>
<comment type="caution">
    <text evidence="2">The sequence shown here is derived from an EMBL/GenBank/DDBJ whole genome shotgun (WGS) entry which is preliminary data.</text>
</comment>
<protein>
    <submittedName>
        <fullName evidence="2">Uncharacterized protein</fullName>
    </submittedName>
</protein>
<dbReference type="Proteomes" id="UP001151699">
    <property type="component" value="Chromosome X"/>
</dbReference>
<proteinExistence type="predicted"/>
<dbReference type="EMBL" id="WJQU01000003">
    <property type="protein sequence ID" value="KAJ6639801.1"/>
    <property type="molecule type" value="Genomic_DNA"/>
</dbReference>
<accession>A0A9Q0MXH0</accession>
<sequence length="317" mass="35857">MSLSKSTREICVSVNTQQKLFMWHSEKYILYDKLLTMYKKVHPFKSNQQIHFDVNKIWNEAKQGDQFEANILVHIDNLKVKSSSAGIKIFFQISARSRIQKPATSAMKVGTKAILQSIDHATVNDATVNDATVNDATVNDAAVNDATDAPLMRNDNNSAILKPAQALIRGEMDLLNGDLVGLFKRKEVGMLSADQEKEIKEKVEKQKSLQKKLHRKIGDAKRSRNSRRKRKEILQKLIQEHPETMKTIRLGSGVGRPRLGDSQPLLLETITEIALYGSAAHERRQSEVIRSIKTIDELAKALRNRGFEISRSGIYLR</sequence>
<name>A0A9Q0MXH0_9DIPT</name>
<evidence type="ECO:0000313" key="2">
    <source>
        <dbReference type="EMBL" id="KAJ6639801.1"/>
    </source>
</evidence>
<evidence type="ECO:0000313" key="3">
    <source>
        <dbReference type="Proteomes" id="UP001151699"/>
    </source>
</evidence>